<comment type="subcellular location">
    <subcellularLocation>
        <location evidence="1">Cell membrane</location>
        <topology evidence="1">Multi-pass membrane protein</topology>
    </subcellularLocation>
</comment>
<feature type="transmembrane region" description="Helical" evidence="7">
    <location>
        <begin position="215"/>
        <end position="237"/>
    </location>
</feature>
<dbReference type="InterPro" id="IPR051791">
    <property type="entry name" value="Pra-immunoreactive"/>
</dbReference>
<organism evidence="10 12">
    <name type="scientific">Moraxella caviae</name>
    <dbReference type="NCBI Taxonomy" id="34060"/>
    <lineage>
        <taxon>Bacteria</taxon>
        <taxon>Pseudomonadati</taxon>
        <taxon>Pseudomonadota</taxon>
        <taxon>Gammaproteobacteria</taxon>
        <taxon>Moraxellales</taxon>
        <taxon>Moraxellaceae</taxon>
        <taxon>Moraxella</taxon>
    </lineage>
</organism>
<feature type="transmembrane region" description="Helical" evidence="7">
    <location>
        <begin position="284"/>
        <end position="300"/>
    </location>
</feature>
<evidence type="ECO:0000313" key="11">
    <source>
        <dbReference type="EMBL" id="STZ14819.1"/>
    </source>
</evidence>
<gene>
    <name evidence="10" type="ORF">B0181_10650</name>
    <name evidence="11" type="ORF">NCTC10293_02418</name>
</gene>
<protein>
    <submittedName>
        <fullName evidence="11">RDD family</fullName>
    </submittedName>
</protein>
<dbReference type="GO" id="GO:0005886">
    <property type="term" value="C:plasma membrane"/>
    <property type="evidence" value="ECO:0007669"/>
    <property type="project" value="UniProtKB-SubCell"/>
</dbReference>
<dbReference type="EMBL" id="MUXU01000079">
    <property type="protein sequence ID" value="OOR87247.1"/>
    <property type="molecule type" value="Genomic_DNA"/>
</dbReference>
<sequence>MKIYLARNNVQAGPYTLEELNIMLSSGEVRLDDLAWHSGMANWQTLGELTQGQYHYAPNAPAVPVEPVQQPTNTTPAAFGDNVDFRAQNQTNQASQTNQNAGERRVSVAELYGRKEAEPQNTHNATSQTNQTVHTQNTAWQTKSVSKSDGGIEYASVGTRFLATCINLALFIVALLPFLMAFMNLNPDPEKMNAGDFEARMAYAQTLAEQLPSQVGMMTFAMLGAFFLIQFLLIILRGQSFGKLLTGIRVVSESTGKLPTFGALVGVRTIVLLVIYWLASAMPVFVNAALILLVVNYFLAAKNPKKQGWHDRLAKTIIVKAKPEQLDKSK</sequence>
<dbReference type="PANTHER" id="PTHR36115:SF4">
    <property type="entry name" value="MEMBRANE PROTEIN"/>
    <property type="match status" value="1"/>
</dbReference>
<reference evidence="10 12" key="1">
    <citation type="submission" date="2017-02" db="EMBL/GenBank/DDBJ databases">
        <title>Draft genome sequence of Moraxella caviae CCUG 355 type strain.</title>
        <authorList>
            <person name="Engstrom-Jakobsson H."/>
            <person name="Salva-Serra F."/>
            <person name="Thorell K."/>
            <person name="Gonzales-Siles L."/>
            <person name="Karlsson R."/>
            <person name="Boulund F."/>
            <person name="Engstrand L."/>
            <person name="Moore E."/>
        </authorList>
    </citation>
    <scope>NUCLEOTIDE SEQUENCE [LARGE SCALE GENOMIC DNA]</scope>
    <source>
        <strain evidence="10 12">CCUG 355</strain>
    </source>
</reference>
<evidence type="ECO:0000256" key="7">
    <source>
        <dbReference type="SAM" id="Phobius"/>
    </source>
</evidence>
<feature type="compositionally biased region" description="Polar residues" evidence="6">
    <location>
        <begin position="119"/>
        <end position="142"/>
    </location>
</feature>
<dbReference type="Pfam" id="PF14237">
    <property type="entry name" value="GYF_2"/>
    <property type="match status" value="1"/>
</dbReference>
<dbReference type="RefSeq" id="WP_078277469.1">
    <property type="nucleotide sequence ID" value="NZ_CAACXO010000026.1"/>
</dbReference>
<feature type="region of interest" description="Disordered" evidence="6">
    <location>
        <begin position="116"/>
        <end position="142"/>
    </location>
</feature>
<evidence type="ECO:0000256" key="4">
    <source>
        <dbReference type="ARBA" id="ARBA00022989"/>
    </source>
</evidence>
<evidence type="ECO:0000256" key="1">
    <source>
        <dbReference type="ARBA" id="ARBA00004651"/>
    </source>
</evidence>
<dbReference type="AlphaFoldDB" id="A0A1S9ZV44"/>
<dbReference type="InterPro" id="IPR010432">
    <property type="entry name" value="RDD"/>
</dbReference>
<dbReference type="STRING" id="34060.B0181_10650"/>
<keyword evidence="2" id="KW-1003">Cell membrane</keyword>
<dbReference type="Proteomes" id="UP000255279">
    <property type="component" value="Unassembled WGS sequence"/>
</dbReference>
<feature type="domain" description="RDD" evidence="8">
    <location>
        <begin position="154"/>
        <end position="315"/>
    </location>
</feature>
<evidence type="ECO:0000256" key="5">
    <source>
        <dbReference type="ARBA" id="ARBA00023136"/>
    </source>
</evidence>
<feature type="transmembrane region" description="Helical" evidence="7">
    <location>
        <begin position="161"/>
        <end position="183"/>
    </location>
</feature>
<keyword evidence="3 7" id="KW-0812">Transmembrane</keyword>
<dbReference type="Pfam" id="PF06271">
    <property type="entry name" value="RDD"/>
    <property type="match status" value="1"/>
</dbReference>
<evidence type="ECO:0000313" key="10">
    <source>
        <dbReference type="EMBL" id="OOR87247.1"/>
    </source>
</evidence>
<dbReference type="PANTHER" id="PTHR36115">
    <property type="entry name" value="PROLINE-RICH ANTIGEN HOMOLOG-RELATED"/>
    <property type="match status" value="1"/>
</dbReference>
<evidence type="ECO:0000256" key="6">
    <source>
        <dbReference type="SAM" id="MobiDB-lite"/>
    </source>
</evidence>
<evidence type="ECO:0000313" key="13">
    <source>
        <dbReference type="Proteomes" id="UP000255279"/>
    </source>
</evidence>
<dbReference type="OrthoDB" id="8612316at2"/>
<name>A0A1S9ZV44_9GAMM</name>
<keyword evidence="4 7" id="KW-1133">Transmembrane helix</keyword>
<evidence type="ECO:0000259" key="8">
    <source>
        <dbReference type="Pfam" id="PF06271"/>
    </source>
</evidence>
<dbReference type="InterPro" id="IPR025640">
    <property type="entry name" value="GYF_2"/>
</dbReference>
<feature type="transmembrane region" description="Helical" evidence="7">
    <location>
        <begin position="258"/>
        <end position="278"/>
    </location>
</feature>
<keyword evidence="5 7" id="KW-0472">Membrane</keyword>
<keyword evidence="12" id="KW-1185">Reference proteome</keyword>
<dbReference type="EMBL" id="UGQE01000004">
    <property type="protein sequence ID" value="STZ14819.1"/>
    <property type="molecule type" value="Genomic_DNA"/>
</dbReference>
<evidence type="ECO:0000256" key="3">
    <source>
        <dbReference type="ARBA" id="ARBA00022692"/>
    </source>
</evidence>
<accession>A0A1S9ZV44</accession>
<evidence type="ECO:0000313" key="12">
    <source>
        <dbReference type="Proteomes" id="UP000190435"/>
    </source>
</evidence>
<feature type="domain" description="GYF" evidence="9">
    <location>
        <begin position="4"/>
        <end position="50"/>
    </location>
</feature>
<proteinExistence type="predicted"/>
<evidence type="ECO:0000256" key="2">
    <source>
        <dbReference type="ARBA" id="ARBA00022475"/>
    </source>
</evidence>
<dbReference type="Proteomes" id="UP000190435">
    <property type="component" value="Unassembled WGS sequence"/>
</dbReference>
<evidence type="ECO:0000259" key="9">
    <source>
        <dbReference type="Pfam" id="PF14237"/>
    </source>
</evidence>
<reference evidence="11 13" key="2">
    <citation type="submission" date="2018-06" db="EMBL/GenBank/DDBJ databases">
        <authorList>
            <consortium name="Pathogen Informatics"/>
            <person name="Doyle S."/>
        </authorList>
    </citation>
    <scope>NUCLEOTIDE SEQUENCE [LARGE SCALE GENOMIC DNA]</scope>
    <source>
        <strain evidence="11 13">NCTC10293</strain>
    </source>
</reference>